<dbReference type="Proteomes" id="UP000001505">
    <property type="component" value="Chromosome"/>
</dbReference>
<dbReference type="Pfam" id="PF02643">
    <property type="entry name" value="DUF192"/>
    <property type="match status" value="1"/>
</dbReference>
<accession>D6YWZ7</accession>
<dbReference type="PANTHER" id="PTHR37953:SF1">
    <property type="entry name" value="UPF0127 PROTEIN MJ1496"/>
    <property type="match status" value="1"/>
</dbReference>
<dbReference type="KEGG" id="wch:wcw_1306"/>
<dbReference type="STRING" id="716544.wcw_1306"/>
<reference evidence="2 3" key="1">
    <citation type="journal article" date="2010" name="PLoS ONE">
        <title>The Waddlia genome: a window into chlamydial biology.</title>
        <authorList>
            <person name="Bertelli C."/>
            <person name="Collyn F."/>
            <person name="Croxatto A."/>
            <person name="Ruckert C."/>
            <person name="Polkinghorne A."/>
            <person name="Kebbi-Beghdadi C."/>
            <person name="Goesmann A."/>
            <person name="Vaughan L."/>
            <person name="Greub G."/>
        </authorList>
    </citation>
    <scope>NUCLEOTIDE SEQUENCE [LARGE SCALE GENOMIC DNA]</scope>
    <source>
        <strain evidence="3">ATCC VR-1470 / WSU 86-1044</strain>
    </source>
</reference>
<dbReference type="PANTHER" id="PTHR37953">
    <property type="entry name" value="UPF0127 PROTEIN MJ1496"/>
    <property type="match status" value="1"/>
</dbReference>
<evidence type="ECO:0000256" key="1">
    <source>
        <dbReference type="SAM" id="SignalP"/>
    </source>
</evidence>
<sequence length="178" mass="21193">MLRFFLCFFYPFVLFAKTIPITIETADTDEKRIWGLMGRDRLPKNHGMLFIYDKQRYLSVWMFNTRIDLSAAFIDNKGIITEIRQLQAYPEIMDPDRPVLSLNDLRLYPPQDPIVLFFRKKRATSLHQVRYVLEMQMGWFKKHGIRPGDRLQWNPGENKATIQLQKRTKRDILSPKGE</sequence>
<feature type="signal peptide" evidence="1">
    <location>
        <begin position="1"/>
        <end position="16"/>
    </location>
</feature>
<gene>
    <name evidence="2" type="ordered locus">wcw_1306</name>
</gene>
<keyword evidence="3" id="KW-1185">Reference proteome</keyword>
<dbReference type="RefSeq" id="WP_013182369.1">
    <property type="nucleotide sequence ID" value="NC_014225.1"/>
</dbReference>
<dbReference type="OrthoDB" id="5526466at2"/>
<organism evidence="2 3">
    <name type="scientific">Waddlia chondrophila (strain ATCC VR-1470 / WSU 86-1044)</name>
    <dbReference type="NCBI Taxonomy" id="716544"/>
    <lineage>
        <taxon>Bacteria</taxon>
        <taxon>Pseudomonadati</taxon>
        <taxon>Chlamydiota</taxon>
        <taxon>Chlamydiia</taxon>
        <taxon>Parachlamydiales</taxon>
        <taxon>Waddliaceae</taxon>
        <taxon>Waddlia</taxon>
    </lineage>
</organism>
<evidence type="ECO:0000313" key="2">
    <source>
        <dbReference type="EMBL" id="ADI38658.1"/>
    </source>
</evidence>
<feature type="chain" id="PRO_5003091350" description="DUF192 domain-containing protein" evidence="1">
    <location>
        <begin position="17"/>
        <end position="178"/>
    </location>
</feature>
<evidence type="ECO:0000313" key="3">
    <source>
        <dbReference type="Proteomes" id="UP000001505"/>
    </source>
</evidence>
<dbReference type="InterPro" id="IPR003795">
    <property type="entry name" value="DUF192"/>
</dbReference>
<dbReference type="Gene3D" id="2.60.120.1140">
    <property type="entry name" value="Protein of unknown function DUF192"/>
    <property type="match status" value="1"/>
</dbReference>
<dbReference type="eggNOG" id="COG1430">
    <property type="taxonomic scope" value="Bacteria"/>
</dbReference>
<dbReference type="EMBL" id="CP001928">
    <property type="protein sequence ID" value="ADI38658.1"/>
    <property type="molecule type" value="Genomic_DNA"/>
</dbReference>
<dbReference type="InterPro" id="IPR038695">
    <property type="entry name" value="Saro_0823-like_sf"/>
</dbReference>
<protein>
    <recommendedName>
        <fullName evidence="4">DUF192 domain-containing protein</fullName>
    </recommendedName>
</protein>
<dbReference type="HOGENOM" id="CLU_097039_0_1_0"/>
<proteinExistence type="predicted"/>
<keyword evidence="1" id="KW-0732">Signal</keyword>
<evidence type="ECO:0008006" key="4">
    <source>
        <dbReference type="Google" id="ProtNLM"/>
    </source>
</evidence>
<name>D6YWZ7_WADCW</name>
<dbReference type="AlphaFoldDB" id="D6YWZ7"/>